<reference evidence="2" key="2">
    <citation type="submission" date="2021-09" db="EMBL/GenBank/DDBJ databases">
        <authorList>
            <person name="Jia N."/>
            <person name="Wang J."/>
            <person name="Shi W."/>
            <person name="Du L."/>
            <person name="Sun Y."/>
            <person name="Zhan W."/>
            <person name="Jiang J."/>
            <person name="Wang Q."/>
            <person name="Zhang B."/>
            <person name="Ji P."/>
            <person name="Sakyi L.B."/>
            <person name="Cui X."/>
            <person name="Yuan T."/>
            <person name="Jiang B."/>
            <person name="Yang W."/>
            <person name="Lam T.T.-Y."/>
            <person name="Chang Q."/>
            <person name="Ding S."/>
            <person name="Wang X."/>
            <person name="Zhu J."/>
            <person name="Ruan X."/>
            <person name="Zhao L."/>
            <person name="Wei J."/>
            <person name="Que T."/>
            <person name="Du C."/>
            <person name="Cheng J."/>
            <person name="Dai P."/>
            <person name="Han X."/>
            <person name="Huang E."/>
            <person name="Gao Y."/>
            <person name="Liu J."/>
            <person name="Shao H."/>
            <person name="Ye R."/>
            <person name="Li L."/>
            <person name="Wei W."/>
            <person name="Wang X."/>
            <person name="Wang C."/>
            <person name="Huo Q."/>
            <person name="Li W."/>
            <person name="Guo W."/>
            <person name="Chen H."/>
            <person name="Chen S."/>
            <person name="Zhou L."/>
            <person name="Zhou L."/>
            <person name="Ni X."/>
            <person name="Tian J."/>
            <person name="Zhou Y."/>
            <person name="Sheng Y."/>
            <person name="Liu T."/>
            <person name="Pan Y."/>
            <person name="Xia L."/>
            <person name="Li J."/>
            <person name="Zhao F."/>
            <person name="Cao W."/>
        </authorList>
    </citation>
    <scope>NUCLEOTIDE SEQUENCE</scope>
    <source>
        <strain evidence="2">Rmic-2018</strain>
        <tissue evidence="2">Larvae</tissue>
    </source>
</reference>
<feature type="compositionally biased region" description="Basic and acidic residues" evidence="1">
    <location>
        <begin position="82"/>
        <end position="95"/>
    </location>
</feature>
<protein>
    <submittedName>
        <fullName evidence="2">Uncharacterized protein</fullName>
    </submittedName>
</protein>
<gene>
    <name evidence="2" type="ORF">HPB51_009097</name>
</gene>
<keyword evidence="3" id="KW-1185">Reference proteome</keyword>
<reference evidence="2" key="1">
    <citation type="journal article" date="2020" name="Cell">
        <title>Large-Scale Comparative Analyses of Tick Genomes Elucidate Their Genetic Diversity and Vector Capacities.</title>
        <authorList>
            <consortium name="Tick Genome and Microbiome Consortium (TIGMIC)"/>
            <person name="Jia N."/>
            <person name="Wang J."/>
            <person name="Shi W."/>
            <person name="Du L."/>
            <person name="Sun Y."/>
            <person name="Zhan W."/>
            <person name="Jiang J.F."/>
            <person name="Wang Q."/>
            <person name="Zhang B."/>
            <person name="Ji P."/>
            <person name="Bell-Sakyi L."/>
            <person name="Cui X.M."/>
            <person name="Yuan T.T."/>
            <person name="Jiang B.G."/>
            <person name="Yang W.F."/>
            <person name="Lam T.T."/>
            <person name="Chang Q.C."/>
            <person name="Ding S.J."/>
            <person name="Wang X.J."/>
            <person name="Zhu J.G."/>
            <person name="Ruan X.D."/>
            <person name="Zhao L."/>
            <person name="Wei J.T."/>
            <person name="Ye R.Z."/>
            <person name="Que T.C."/>
            <person name="Du C.H."/>
            <person name="Zhou Y.H."/>
            <person name="Cheng J.X."/>
            <person name="Dai P.F."/>
            <person name="Guo W.B."/>
            <person name="Han X.H."/>
            <person name="Huang E.J."/>
            <person name="Li L.F."/>
            <person name="Wei W."/>
            <person name="Gao Y.C."/>
            <person name="Liu J.Z."/>
            <person name="Shao H.Z."/>
            <person name="Wang X."/>
            <person name="Wang C.C."/>
            <person name="Yang T.C."/>
            <person name="Huo Q.B."/>
            <person name="Li W."/>
            <person name="Chen H.Y."/>
            <person name="Chen S.E."/>
            <person name="Zhou L.G."/>
            <person name="Ni X.B."/>
            <person name="Tian J.H."/>
            <person name="Sheng Y."/>
            <person name="Liu T."/>
            <person name="Pan Y.S."/>
            <person name="Xia L.Y."/>
            <person name="Li J."/>
            <person name="Zhao F."/>
            <person name="Cao W.C."/>
        </authorList>
    </citation>
    <scope>NUCLEOTIDE SEQUENCE</scope>
    <source>
        <strain evidence="2">Rmic-2018</strain>
    </source>
</reference>
<dbReference type="AlphaFoldDB" id="A0A9J6F000"/>
<accession>A0A9J6F000</accession>
<dbReference type="Proteomes" id="UP000821866">
    <property type="component" value="Chromosome 1"/>
</dbReference>
<evidence type="ECO:0000313" key="2">
    <source>
        <dbReference type="EMBL" id="KAH8039841.1"/>
    </source>
</evidence>
<evidence type="ECO:0000313" key="3">
    <source>
        <dbReference type="Proteomes" id="UP000821866"/>
    </source>
</evidence>
<feature type="region of interest" description="Disordered" evidence="1">
    <location>
        <begin position="15"/>
        <end position="41"/>
    </location>
</feature>
<feature type="region of interest" description="Disordered" evidence="1">
    <location>
        <begin position="60"/>
        <end position="107"/>
    </location>
</feature>
<feature type="region of interest" description="Disordered" evidence="1">
    <location>
        <begin position="163"/>
        <end position="182"/>
    </location>
</feature>
<evidence type="ECO:0000256" key="1">
    <source>
        <dbReference type="SAM" id="MobiDB-lite"/>
    </source>
</evidence>
<dbReference type="EMBL" id="JABSTU010000001">
    <property type="protein sequence ID" value="KAH8039841.1"/>
    <property type="molecule type" value="Genomic_DNA"/>
</dbReference>
<name>A0A9J6F000_RHIMP</name>
<comment type="caution">
    <text evidence="2">The sequence shown here is derived from an EMBL/GenBank/DDBJ whole genome shotgun (WGS) entry which is preliminary data.</text>
</comment>
<organism evidence="2 3">
    <name type="scientific">Rhipicephalus microplus</name>
    <name type="common">Cattle tick</name>
    <name type="synonym">Boophilus microplus</name>
    <dbReference type="NCBI Taxonomy" id="6941"/>
    <lineage>
        <taxon>Eukaryota</taxon>
        <taxon>Metazoa</taxon>
        <taxon>Ecdysozoa</taxon>
        <taxon>Arthropoda</taxon>
        <taxon>Chelicerata</taxon>
        <taxon>Arachnida</taxon>
        <taxon>Acari</taxon>
        <taxon>Parasitiformes</taxon>
        <taxon>Ixodida</taxon>
        <taxon>Ixodoidea</taxon>
        <taxon>Ixodidae</taxon>
        <taxon>Rhipicephalinae</taxon>
        <taxon>Rhipicephalus</taxon>
        <taxon>Boophilus</taxon>
    </lineage>
</organism>
<sequence length="261" mass="28918">MPDFKLRQITVFTDSVRNEHDGTPSRAAANNSRSDEALSTAPLRETANLSDVERCHHLGAEFAKRSPKPSPTSPKSNGIAFADDHNDRESIINHDRNHRKIDKRNDAKMHNDHALDLGDNETALNNGHCRWVRSLREQPAEKFRGSPPGAPRAPMQQRLFPLLPAASTPPPQSAAQARGAHSQGAAVHRALLHDLLVPAVHAQLRQGVLRRLRRATLGLRRAHHLVARQLGTQPVPLRVPHERLPQRLQAAPQVQVARAPL</sequence>
<proteinExistence type="predicted"/>